<dbReference type="NCBIfam" id="TIGR00046">
    <property type="entry name" value="RsmE family RNA methyltransferase"/>
    <property type="match status" value="1"/>
</dbReference>
<dbReference type="RefSeq" id="WP_038549223.1">
    <property type="nucleotide sequence ID" value="NZ_CP006842.1"/>
</dbReference>
<dbReference type="HOGENOM" id="CLU_067442_2_0_11"/>
<comment type="subcellular location">
    <subcellularLocation>
        <location evidence="1 12">Cytoplasm</location>
    </subcellularLocation>
</comment>
<dbReference type="InterPro" id="IPR029028">
    <property type="entry name" value="Alpha/beta_knot_MTases"/>
</dbReference>
<dbReference type="PIRSF" id="PIRSF015601">
    <property type="entry name" value="MTase_slr0722"/>
    <property type="match status" value="1"/>
</dbReference>
<dbReference type="Gene3D" id="3.40.1280.10">
    <property type="match status" value="1"/>
</dbReference>
<comment type="catalytic activity">
    <reaction evidence="11 12">
        <text>uridine(1498) in 16S rRNA + S-adenosyl-L-methionine = N(3)-methyluridine(1498) in 16S rRNA + S-adenosyl-L-homocysteine + H(+)</text>
        <dbReference type="Rhea" id="RHEA:42920"/>
        <dbReference type="Rhea" id="RHEA-COMP:10283"/>
        <dbReference type="Rhea" id="RHEA-COMP:10284"/>
        <dbReference type="ChEBI" id="CHEBI:15378"/>
        <dbReference type="ChEBI" id="CHEBI:57856"/>
        <dbReference type="ChEBI" id="CHEBI:59789"/>
        <dbReference type="ChEBI" id="CHEBI:65315"/>
        <dbReference type="ChEBI" id="CHEBI:74502"/>
        <dbReference type="EC" id="2.1.1.193"/>
    </reaction>
</comment>
<reference evidence="14 15" key="1">
    <citation type="journal article" date="2015" name="Int. J. Syst. Evol. Microbiol.">
        <title>Revisiting Corynebacterium glyciniphilum (ex Kubota et al., 1972) sp. nov., nom. rev., isolated from putrefied banana.</title>
        <authorList>
            <person name="Al-Dilaimi A."/>
            <person name="Bednarz H."/>
            <person name="Lomker A."/>
            <person name="Niehaus K."/>
            <person name="Kalinowski J."/>
            <person name="Ruckert C."/>
        </authorList>
    </citation>
    <scope>NUCLEOTIDE SEQUENCE [LARGE SCALE GENOMIC DNA]</scope>
    <source>
        <strain evidence="14">AJ 3170</strain>
    </source>
</reference>
<evidence type="ECO:0000259" key="13">
    <source>
        <dbReference type="Pfam" id="PF04452"/>
    </source>
</evidence>
<keyword evidence="7 12" id="KW-0489">Methyltransferase</keyword>
<evidence type="ECO:0000256" key="9">
    <source>
        <dbReference type="ARBA" id="ARBA00022691"/>
    </source>
</evidence>
<dbReference type="GO" id="GO:0005737">
    <property type="term" value="C:cytoplasm"/>
    <property type="evidence" value="ECO:0007669"/>
    <property type="project" value="UniProtKB-SubCell"/>
</dbReference>
<dbReference type="PANTHER" id="PTHR30027:SF3">
    <property type="entry name" value="16S RRNA (URACIL(1498)-N(3))-METHYLTRANSFERASE"/>
    <property type="match status" value="1"/>
</dbReference>
<evidence type="ECO:0000256" key="7">
    <source>
        <dbReference type="ARBA" id="ARBA00022603"/>
    </source>
</evidence>
<dbReference type="CDD" id="cd18084">
    <property type="entry name" value="RsmE-like"/>
    <property type="match status" value="1"/>
</dbReference>
<sequence>MTDPVFVVPDLVSQLARVGESGAFTLPDAEARHASVKRMRQGEPVVLTDGSGVGVAGHWTGDGTVAGGHRIAGRDPRPRVTVVQAIPKSERAELAVDLAVQAGADRIIPWQADRCVSRWTGGKGGKSDKSAKAHARWSATAVAAMKQSRRLSGAHVGDLLTDIGHLQEHLASRPWDVSEGADPPTVRVLVLHEEAATPLAQVDLDVDEVVLVIGPEGGISDREINAVTSAHDGREAGQSVVLGPEVLRTATAAAVALGAIGVLTTRWSR</sequence>
<comment type="function">
    <text evidence="10 12">Specifically methylates the N3 position of the uracil ring of uridine 1498 (m3U1498) in 16S rRNA. Acts on the fully assembled 30S ribosomal subunit.</text>
</comment>
<evidence type="ECO:0000256" key="8">
    <source>
        <dbReference type="ARBA" id="ARBA00022679"/>
    </source>
</evidence>
<evidence type="ECO:0000313" key="14">
    <source>
        <dbReference type="EMBL" id="AHW64499.1"/>
    </source>
</evidence>
<organism evidence="14 15">
    <name type="scientific">Corynebacterium glyciniphilum AJ 3170</name>
    <dbReference type="NCBI Taxonomy" id="1404245"/>
    <lineage>
        <taxon>Bacteria</taxon>
        <taxon>Bacillati</taxon>
        <taxon>Actinomycetota</taxon>
        <taxon>Actinomycetes</taxon>
        <taxon>Mycobacteriales</taxon>
        <taxon>Corynebacteriaceae</taxon>
        <taxon>Corynebacterium</taxon>
    </lineage>
</organism>
<dbReference type="OrthoDB" id="9808126at2"/>
<dbReference type="PANTHER" id="PTHR30027">
    <property type="entry name" value="RIBOSOMAL RNA SMALL SUBUNIT METHYLTRANSFERASE E"/>
    <property type="match status" value="1"/>
</dbReference>
<dbReference type="InterPro" id="IPR046886">
    <property type="entry name" value="RsmE_MTase_dom"/>
</dbReference>
<evidence type="ECO:0000256" key="2">
    <source>
        <dbReference type="ARBA" id="ARBA00005528"/>
    </source>
</evidence>
<proteinExistence type="inferred from homology"/>
<keyword evidence="6 12" id="KW-0698">rRNA processing</keyword>
<evidence type="ECO:0000256" key="6">
    <source>
        <dbReference type="ARBA" id="ARBA00022552"/>
    </source>
</evidence>
<accession>X5DT73</accession>
<evidence type="ECO:0000313" key="15">
    <source>
        <dbReference type="Proteomes" id="UP000023703"/>
    </source>
</evidence>
<dbReference type="EMBL" id="CP006842">
    <property type="protein sequence ID" value="AHW64499.1"/>
    <property type="molecule type" value="Genomic_DNA"/>
</dbReference>
<comment type="similarity">
    <text evidence="2 12">Belongs to the RNA methyltransferase RsmE family.</text>
</comment>
<evidence type="ECO:0000256" key="10">
    <source>
        <dbReference type="ARBA" id="ARBA00025699"/>
    </source>
</evidence>
<dbReference type="Gene3D" id="2.40.240.20">
    <property type="entry name" value="Hypothetical PUA domain-like, domain 1"/>
    <property type="match status" value="1"/>
</dbReference>
<keyword evidence="8 12" id="KW-0808">Transferase</keyword>
<dbReference type="EC" id="2.1.1.193" evidence="3 12"/>
<evidence type="ECO:0000256" key="1">
    <source>
        <dbReference type="ARBA" id="ARBA00004496"/>
    </source>
</evidence>
<gene>
    <name evidence="14" type="ORF">CGLY_10270</name>
</gene>
<dbReference type="STRING" id="1404245.CGLY_10270"/>
<dbReference type="NCBIfam" id="NF008693">
    <property type="entry name" value="PRK11713.2-3"/>
    <property type="match status" value="1"/>
</dbReference>
<dbReference type="GO" id="GO:0070042">
    <property type="term" value="F:rRNA (uridine-N3-)-methyltransferase activity"/>
    <property type="evidence" value="ECO:0007669"/>
    <property type="project" value="TreeGrafter"/>
</dbReference>
<dbReference type="GO" id="GO:0070475">
    <property type="term" value="P:rRNA base methylation"/>
    <property type="evidence" value="ECO:0007669"/>
    <property type="project" value="TreeGrafter"/>
</dbReference>
<keyword evidence="9 12" id="KW-0949">S-adenosyl-L-methionine</keyword>
<dbReference type="eggNOG" id="COG1385">
    <property type="taxonomic scope" value="Bacteria"/>
</dbReference>
<feature type="domain" description="Ribosomal RNA small subunit methyltransferase E methyltransferase" evidence="13">
    <location>
        <begin position="78"/>
        <end position="260"/>
    </location>
</feature>
<keyword evidence="15" id="KW-1185">Reference proteome</keyword>
<evidence type="ECO:0000256" key="5">
    <source>
        <dbReference type="ARBA" id="ARBA00022490"/>
    </source>
</evidence>
<evidence type="ECO:0000256" key="3">
    <source>
        <dbReference type="ARBA" id="ARBA00012328"/>
    </source>
</evidence>
<evidence type="ECO:0000256" key="12">
    <source>
        <dbReference type="PIRNR" id="PIRNR015601"/>
    </source>
</evidence>
<evidence type="ECO:0000256" key="4">
    <source>
        <dbReference type="ARBA" id="ARBA00013673"/>
    </source>
</evidence>
<dbReference type="AlphaFoldDB" id="X5DT73"/>
<dbReference type="SUPFAM" id="SSF75217">
    <property type="entry name" value="alpha/beta knot"/>
    <property type="match status" value="1"/>
</dbReference>
<dbReference type="InterPro" id="IPR006700">
    <property type="entry name" value="RsmE"/>
</dbReference>
<evidence type="ECO:0000256" key="11">
    <source>
        <dbReference type="ARBA" id="ARBA00047944"/>
    </source>
</evidence>
<protein>
    <recommendedName>
        <fullName evidence="4 12">Ribosomal RNA small subunit methyltransferase E</fullName>
        <ecNumber evidence="3 12">2.1.1.193</ecNumber>
    </recommendedName>
</protein>
<dbReference type="KEGG" id="cgy:CGLY_10270"/>
<dbReference type="Pfam" id="PF04452">
    <property type="entry name" value="Methyltrans_RNA"/>
    <property type="match status" value="1"/>
</dbReference>
<dbReference type="Proteomes" id="UP000023703">
    <property type="component" value="Chromosome"/>
</dbReference>
<dbReference type="InterPro" id="IPR029026">
    <property type="entry name" value="tRNA_m1G_MTases_N"/>
</dbReference>
<name>X5DT73_9CORY</name>
<keyword evidence="5 12" id="KW-0963">Cytoplasm</keyword>